<dbReference type="GO" id="GO:0004497">
    <property type="term" value="F:monooxygenase activity"/>
    <property type="evidence" value="ECO:0007669"/>
    <property type="project" value="UniProtKB-KW"/>
</dbReference>
<proteinExistence type="inferred from homology"/>
<keyword evidence="3" id="KW-0274">FAD</keyword>
<dbReference type="SUPFAM" id="SSF51905">
    <property type="entry name" value="FAD/NAD(P)-binding domain"/>
    <property type="match status" value="2"/>
</dbReference>
<dbReference type="PANTHER" id="PTHR23023">
    <property type="entry name" value="DIMETHYLANILINE MONOOXYGENASE"/>
    <property type="match status" value="1"/>
</dbReference>
<evidence type="ECO:0000256" key="1">
    <source>
        <dbReference type="ARBA" id="ARBA00009183"/>
    </source>
</evidence>
<reference evidence="6 7" key="1">
    <citation type="submission" date="2024-01" db="EMBL/GenBank/DDBJ databases">
        <title>A draft genome for the cacao thread blight pathogen Marasmiellus scandens.</title>
        <authorList>
            <person name="Baruah I.K."/>
            <person name="Leung J."/>
            <person name="Bukari Y."/>
            <person name="Amoako-Attah I."/>
            <person name="Meinhardt L.W."/>
            <person name="Bailey B.A."/>
            <person name="Cohen S.P."/>
        </authorList>
    </citation>
    <scope>NUCLEOTIDE SEQUENCE [LARGE SCALE GENOMIC DNA]</scope>
    <source>
        <strain evidence="6 7">GH-19</strain>
    </source>
</reference>
<keyword evidence="5" id="KW-0560">Oxidoreductase</keyword>
<keyword evidence="2" id="KW-0285">Flavoprotein</keyword>
<evidence type="ECO:0000313" key="6">
    <source>
        <dbReference type="EMBL" id="KAK7467498.1"/>
    </source>
</evidence>
<dbReference type="InterPro" id="IPR050346">
    <property type="entry name" value="FMO-like"/>
</dbReference>
<evidence type="ECO:0000256" key="4">
    <source>
        <dbReference type="ARBA" id="ARBA00022857"/>
    </source>
</evidence>
<keyword evidence="7" id="KW-1185">Reference proteome</keyword>
<dbReference type="InterPro" id="IPR020946">
    <property type="entry name" value="Flavin_mOase-like"/>
</dbReference>
<dbReference type="EMBL" id="JBANRG010000004">
    <property type="protein sequence ID" value="KAK7467498.1"/>
    <property type="molecule type" value="Genomic_DNA"/>
</dbReference>
<dbReference type="Pfam" id="PF00743">
    <property type="entry name" value="FMO-like"/>
    <property type="match status" value="2"/>
</dbReference>
<comment type="caution">
    <text evidence="6">The sequence shown here is derived from an EMBL/GenBank/DDBJ whole genome shotgun (WGS) entry which is preliminary data.</text>
</comment>
<dbReference type="InterPro" id="IPR036188">
    <property type="entry name" value="FAD/NAD-bd_sf"/>
</dbReference>
<comment type="similarity">
    <text evidence="1">Belongs to the FMO family.</text>
</comment>
<sequence>MTRPSPIRICVVGAGPCGLAALQVILDAPEFKDGRWLPTVFEARETVGGIWNPAIPTSQNELPLSPLYDSMTTNIPHPIMAYTTFPFPSSTPLFPAASIVQKYLHDYASHFHLLPHVHLNTTVEDASWDESEGIWRVRVLGPHEPTAKTHLFDHLIVANGHFRRPRYPEISGLSAWIESGKILHSAWYRRPSDLGDARKVVVIGNGPSGMDVATEIVAKGKIVIHSMDMFQTGSEDPSSLLKKRSRTVSFGDVDSGTVIFEDGSEQDVDKVVLATGYEYSIPFLSSIVSESKLDNFDADVLASNIHNSSYHLYPLAKHIFPLVHRIPSSRLAFIGLLLRGTPFPLFEAQAHVIVKVFREPHSLHFENERIKVVARLKQLAGEGLQLPVILAKDWHRPTEPESFVYRDELNEFAGMKDRVSEWEMDMWKWKVELRQEWRKLEKSGESKQWANGVHDEKEWIKIMYKVLERAGVELRS</sequence>
<dbReference type="PRINTS" id="PR00370">
    <property type="entry name" value="FMOXYGENASE"/>
</dbReference>
<evidence type="ECO:0000256" key="5">
    <source>
        <dbReference type="ARBA" id="ARBA00023002"/>
    </source>
</evidence>
<dbReference type="InterPro" id="IPR000960">
    <property type="entry name" value="Flavin_mOase"/>
</dbReference>
<evidence type="ECO:0000256" key="3">
    <source>
        <dbReference type="ARBA" id="ARBA00022827"/>
    </source>
</evidence>
<keyword evidence="4" id="KW-0521">NADP</keyword>
<organism evidence="6 7">
    <name type="scientific">Marasmiellus scandens</name>
    <dbReference type="NCBI Taxonomy" id="2682957"/>
    <lineage>
        <taxon>Eukaryota</taxon>
        <taxon>Fungi</taxon>
        <taxon>Dikarya</taxon>
        <taxon>Basidiomycota</taxon>
        <taxon>Agaricomycotina</taxon>
        <taxon>Agaricomycetes</taxon>
        <taxon>Agaricomycetidae</taxon>
        <taxon>Agaricales</taxon>
        <taxon>Marasmiineae</taxon>
        <taxon>Omphalotaceae</taxon>
        <taxon>Marasmiellus</taxon>
    </lineage>
</organism>
<keyword evidence="6" id="KW-0503">Monooxygenase</keyword>
<evidence type="ECO:0000313" key="7">
    <source>
        <dbReference type="Proteomes" id="UP001498398"/>
    </source>
</evidence>
<name>A0ABR1JWC2_9AGAR</name>
<evidence type="ECO:0000256" key="2">
    <source>
        <dbReference type="ARBA" id="ARBA00022630"/>
    </source>
</evidence>
<protein>
    <submittedName>
        <fullName evidence="6">Monooxygenase</fullName>
    </submittedName>
</protein>
<dbReference type="Gene3D" id="3.50.50.60">
    <property type="entry name" value="FAD/NAD(P)-binding domain"/>
    <property type="match status" value="2"/>
</dbReference>
<dbReference type="Proteomes" id="UP001498398">
    <property type="component" value="Unassembled WGS sequence"/>
</dbReference>
<gene>
    <name evidence="6" type="primary">FMO1_2</name>
    <name evidence="6" type="ORF">VKT23_004552</name>
</gene>
<accession>A0ABR1JWC2</accession>